<evidence type="ECO:0000313" key="3">
    <source>
        <dbReference type="Proteomes" id="UP001596043"/>
    </source>
</evidence>
<accession>A0ABV9HRM8</accession>
<sequence>MAKSNTPVNGPSKTGNASGKGRGNNPPRTSSGNSGNSGSKGKK</sequence>
<feature type="region of interest" description="Disordered" evidence="1">
    <location>
        <begin position="1"/>
        <end position="43"/>
    </location>
</feature>
<evidence type="ECO:0000256" key="1">
    <source>
        <dbReference type="SAM" id="MobiDB-lite"/>
    </source>
</evidence>
<comment type="caution">
    <text evidence="2">The sequence shown here is derived from an EMBL/GenBank/DDBJ whole genome shotgun (WGS) entry which is preliminary data.</text>
</comment>
<proteinExistence type="predicted"/>
<name>A0ABV9HRM8_9FLAO</name>
<dbReference type="Proteomes" id="UP001596043">
    <property type="component" value="Unassembled WGS sequence"/>
</dbReference>
<evidence type="ECO:0000313" key="2">
    <source>
        <dbReference type="EMBL" id="MFC4632816.1"/>
    </source>
</evidence>
<feature type="compositionally biased region" description="Polar residues" evidence="1">
    <location>
        <begin position="1"/>
        <end position="17"/>
    </location>
</feature>
<reference evidence="3" key="1">
    <citation type="journal article" date="2019" name="Int. J. Syst. Evol. Microbiol.">
        <title>The Global Catalogue of Microorganisms (GCM) 10K type strain sequencing project: providing services to taxonomists for standard genome sequencing and annotation.</title>
        <authorList>
            <consortium name="The Broad Institute Genomics Platform"/>
            <consortium name="The Broad Institute Genome Sequencing Center for Infectious Disease"/>
            <person name="Wu L."/>
            <person name="Ma J."/>
        </authorList>
    </citation>
    <scope>NUCLEOTIDE SEQUENCE [LARGE SCALE GENOMIC DNA]</scope>
    <source>
        <strain evidence="3">YJ-61-S</strain>
    </source>
</reference>
<organism evidence="2 3">
    <name type="scientific">Dokdonia ponticola</name>
    <dbReference type="NCBI Taxonomy" id="2041041"/>
    <lineage>
        <taxon>Bacteria</taxon>
        <taxon>Pseudomonadati</taxon>
        <taxon>Bacteroidota</taxon>
        <taxon>Flavobacteriia</taxon>
        <taxon>Flavobacteriales</taxon>
        <taxon>Flavobacteriaceae</taxon>
        <taxon>Dokdonia</taxon>
    </lineage>
</organism>
<dbReference type="RefSeq" id="WP_257895226.1">
    <property type="nucleotide sequence ID" value="NZ_JBHSFV010000001.1"/>
</dbReference>
<dbReference type="EMBL" id="JBHSFV010000001">
    <property type="protein sequence ID" value="MFC4632816.1"/>
    <property type="molecule type" value="Genomic_DNA"/>
</dbReference>
<gene>
    <name evidence="2" type="ORF">ACFO3O_02795</name>
</gene>
<keyword evidence="3" id="KW-1185">Reference proteome</keyword>
<feature type="compositionally biased region" description="Low complexity" evidence="1">
    <location>
        <begin position="30"/>
        <end position="43"/>
    </location>
</feature>
<protein>
    <submittedName>
        <fullName evidence="2">Uncharacterized protein</fullName>
    </submittedName>
</protein>